<evidence type="ECO:0000256" key="1">
    <source>
        <dbReference type="ARBA" id="ARBA00010105"/>
    </source>
</evidence>
<proteinExistence type="inferred from homology"/>
<evidence type="ECO:0000313" key="2">
    <source>
        <dbReference type="EMBL" id="CAJ0588292.1"/>
    </source>
</evidence>
<name>A0AA36GC23_CYLNA</name>
<feature type="non-terminal residue" evidence="2">
    <location>
        <position position="179"/>
    </location>
</feature>
<dbReference type="GO" id="GO:0005737">
    <property type="term" value="C:cytoplasm"/>
    <property type="evidence" value="ECO:0007669"/>
    <property type="project" value="TreeGrafter"/>
</dbReference>
<sequence length="179" mass="19947">EFESSVNYLANVWWPAREIVEKAIDEAPQVDISGRIVHLSSGGVPWKEHFFQLEEEKGLASRRMTYMIYEDSSSGTYRVQAIPNNSLSTFDNRLPLPKIWRGLRDEELSNLCGIDGCVFVHMTGFIGGNKTFEGALAMAKKALEIGDAELAARAENEQEIKKMKLDGDQAVSSTVEPAH</sequence>
<comment type="similarity">
    <text evidence="1">Belongs to the MYG1 family.</text>
</comment>
<dbReference type="PANTHER" id="PTHR11215:SF1">
    <property type="entry name" value="MYG1 EXONUCLEASE"/>
    <property type="match status" value="1"/>
</dbReference>
<accession>A0AA36GC23</accession>
<dbReference type="AlphaFoldDB" id="A0AA36GC23"/>
<gene>
    <name evidence="2" type="ORF">CYNAS_LOCUS275</name>
</gene>
<dbReference type="Proteomes" id="UP001176961">
    <property type="component" value="Unassembled WGS sequence"/>
</dbReference>
<dbReference type="Pfam" id="PF03690">
    <property type="entry name" value="MYG1_exonuc"/>
    <property type="match status" value="1"/>
</dbReference>
<dbReference type="EMBL" id="CATQJL010000001">
    <property type="protein sequence ID" value="CAJ0588292.1"/>
    <property type="molecule type" value="Genomic_DNA"/>
</dbReference>
<keyword evidence="3" id="KW-1185">Reference proteome</keyword>
<dbReference type="PANTHER" id="PTHR11215">
    <property type="entry name" value="METAL DEPENDENT HYDROLASE - RELATED"/>
    <property type="match status" value="1"/>
</dbReference>
<reference evidence="2" key="1">
    <citation type="submission" date="2023-07" db="EMBL/GenBank/DDBJ databases">
        <authorList>
            <consortium name="CYATHOMIX"/>
        </authorList>
    </citation>
    <scope>NUCLEOTIDE SEQUENCE</scope>
    <source>
        <strain evidence="2">N/A</strain>
    </source>
</reference>
<protein>
    <submittedName>
        <fullName evidence="2">Uncharacterized protein</fullName>
    </submittedName>
</protein>
<dbReference type="GO" id="GO:0005634">
    <property type="term" value="C:nucleus"/>
    <property type="evidence" value="ECO:0007669"/>
    <property type="project" value="TreeGrafter"/>
</dbReference>
<evidence type="ECO:0000313" key="3">
    <source>
        <dbReference type="Proteomes" id="UP001176961"/>
    </source>
</evidence>
<comment type="caution">
    <text evidence="2">The sequence shown here is derived from an EMBL/GenBank/DDBJ whole genome shotgun (WGS) entry which is preliminary data.</text>
</comment>
<dbReference type="InterPro" id="IPR003226">
    <property type="entry name" value="MYG1_exonuclease"/>
</dbReference>
<organism evidence="2 3">
    <name type="scientific">Cylicocyclus nassatus</name>
    <name type="common">Nematode worm</name>
    <dbReference type="NCBI Taxonomy" id="53992"/>
    <lineage>
        <taxon>Eukaryota</taxon>
        <taxon>Metazoa</taxon>
        <taxon>Ecdysozoa</taxon>
        <taxon>Nematoda</taxon>
        <taxon>Chromadorea</taxon>
        <taxon>Rhabditida</taxon>
        <taxon>Rhabditina</taxon>
        <taxon>Rhabditomorpha</taxon>
        <taxon>Strongyloidea</taxon>
        <taxon>Strongylidae</taxon>
        <taxon>Cylicocyclus</taxon>
    </lineage>
</organism>